<dbReference type="Proteomes" id="UP001500603">
    <property type="component" value="Unassembled WGS sequence"/>
</dbReference>
<dbReference type="InterPro" id="IPR023840">
    <property type="entry name" value="T7SS_Rv3446c"/>
</dbReference>
<feature type="region of interest" description="Disordered" evidence="1">
    <location>
        <begin position="237"/>
        <end position="261"/>
    </location>
</feature>
<feature type="compositionally biased region" description="Polar residues" evidence="1">
    <location>
        <begin position="327"/>
        <end position="343"/>
    </location>
</feature>
<organism evidence="3 4">
    <name type="scientific">Nocardia callitridis</name>
    <dbReference type="NCBI Taxonomy" id="648753"/>
    <lineage>
        <taxon>Bacteria</taxon>
        <taxon>Bacillati</taxon>
        <taxon>Actinomycetota</taxon>
        <taxon>Actinomycetes</taxon>
        <taxon>Mycobacteriales</taxon>
        <taxon>Nocardiaceae</taxon>
        <taxon>Nocardia</taxon>
    </lineage>
</organism>
<comment type="caution">
    <text evidence="3">The sequence shown here is derived from an EMBL/GenBank/DDBJ whole genome shotgun (WGS) entry which is preliminary data.</text>
</comment>
<gene>
    <name evidence="3" type="ORF">GCM10023318_56500</name>
</gene>
<accession>A0ABP9L0E8</accession>
<evidence type="ECO:0000256" key="1">
    <source>
        <dbReference type="SAM" id="MobiDB-lite"/>
    </source>
</evidence>
<reference evidence="4" key="1">
    <citation type="journal article" date="2019" name="Int. J. Syst. Evol. Microbiol.">
        <title>The Global Catalogue of Microorganisms (GCM) 10K type strain sequencing project: providing services to taxonomists for standard genome sequencing and annotation.</title>
        <authorList>
            <consortium name="The Broad Institute Genomics Platform"/>
            <consortium name="The Broad Institute Genome Sequencing Center for Infectious Disease"/>
            <person name="Wu L."/>
            <person name="Ma J."/>
        </authorList>
    </citation>
    <scope>NUCLEOTIDE SEQUENCE [LARGE SCALE GENOMIC DNA]</scope>
    <source>
        <strain evidence="4">JCM 18298</strain>
    </source>
</reference>
<feature type="region of interest" description="Disordered" evidence="1">
    <location>
        <begin position="319"/>
        <end position="343"/>
    </location>
</feature>
<proteinExistence type="predicted"/>
<keyword evidence="2" id="KW-0472">Membrane</keyword>
<keyword evidence="2" id="KW-0812">Transmembrane</keyword>
<dbReference type="EMBL" id="BAABJM010000008">
    <property type="protein sequence ID" value="GAA5067413.1"/>
    <property type="molecule type" value="Genomic_DNA"/>
</dbReference>
<name>A0ABP9L0E8_9NOCA</name>
<keyword evidence="4" id="KW-1185">Reference proteome</keyword>
<evidence type="ECO:0008006" key="5">
    <source>
        <dbReference type="Google" id="ProtNLM"/>
    </source>
</evidence>
<feature type="compositionally biased region" description="Basic and acidic residues" evidence="1">
    <location>
        <begin position="245"/>
        <end position="254"/>
    </location>
</feature>
<sequence>MSTVELVVTDTRIWARGATTHWDVPPSVVLASNGVDLVVGEPVTPPTQVSSAVQFVPGDGLALLPRVPSVLDALSAVFATVLHNLGVQPPCERILLVCSTEWGATRRGLLERAARQFAQRVDFEDMAVRAVAADHGTSHSRRTLVLEFATLTTTVTAVIRGHEGVHIESCEHEPTLALPEIIGPESPGLGKLHGLLGRMVDGQSTDLVQAVGLGDPSSVEVVRSAVEQICGPGVELRPVTGPDLVRGRRPEPHEQPQPTMAMPRATEWMQPLRERAAAQQPERKPLGFVLAGVGVLVLVVAVVLGVVLVGGSDKPATTATAAEATTHPSSVAPTTPDSGTSETFGRLRFQVPEGWQVAAPSDQQQTSHVVLTPTDGTRQRITVTQTPLDPDFGYDQVAAQLETQMAQRPRGVLGELRRDVVFGGRSGLAYTERPGDGSTVRWHVLLEYGVQASVGCQYVGDGWPQLETSCEEFGNSVHVTE</sequence>
<feature type="transmembrane region" description="Helical" evidence="2">
    <location>
        <begin position="286"/>
        <end position="309"/>
    </location>
</feature>
<keyword evidence="2" id="KW-1133">Transmembrane helix</keyword>
<evidence type="ECO:0000313" key="3">
    <source>
        <dbReference type="EMBL" id="GAA5067413.1"/>
    </source>
</evidence>
<protein>
    <recommendedName>
        <fullName evidence="5">Type VII secretion-associated protein</fullName>
    </recommendedName>
</protein>
<evidence type="ECO:0000256" key="2">
    <source>
        <dbReference type="SAM" id="Phobius"/>
    </source>
</evidence>
<evidence type="ECO:0000313" key="4">
    <source>
        <dbReference type="Proteomes" id="UP001500603"/>
    </source>
</evidence>
<dbReference type="NCBIfam" id="TIGR03931">
    <property type="entry name" value="T7SS_Rv3446c"/>
    <property type="match status" value="1"/>
</dbReference>
<dbReference type="RefSeq" id="WP_345499300.1">
    <property type="nucleotide sequence ID" value="NZ_BAABJM010000008.1"/>
</dbReference>